<evidence type="ECO:0000256" key="1">
    <source>
        <dbReference type="ARBA" id="ARBA00010733"/>
    </source>
</evidence>
<keyword evidence="2" id="KW-0677">Repeat</keyword>
<feature type="compositionally biased region" description="Low complexity" evidence="3">
    <location>
        <begin position="13"/>
        <end position="24"/>
    </location>
</feature>
<dbReference type="OrthoDB" id="2014755at2759"/>
<dbReference type="Gramene" id="Zm00001eb245540_T001">
    <property type="protein sequence ID" value="Zm00001eb245540_P001"/>
    <property type="gene ID" value="Zm00001eb245540"/>
</dbReference>
<organism evidence="5">
    <name type="scientific">Zea mays</name>
    <name type="common">Maize</name>
    <dbReference type="NCBI Taxonomy" id="4577"/>
    <lineage>
        <taxon>Eukaryota</taxon>
        <taxon>Viridiplantae</taxon>
        <taxon>Streptophyta</taxon>
        <taxon>Embryophyta</taxon>
        <taxon>Tracheophyta</taxon>
        <taxon>Spermatophyta</taxon>
        <taxon>Magnoliopsida</taxon>
        <taxon>Liliopsida</taxon>
        <taxon>Poales</taxon>
        <taxon>Poaceae</taxon>
        <taxon>PACMAD clade</taxon>
        <taxon>Panicoideae</taxon>
        <taxon>Andropogonodae</taxon>
        <taxon>Andropogoneae</taxon>
        <taxon>Tripsacinae</taxon>
        <taxon>Zea</taxon>
    </lineage>
</organism>
<evidence type="ECO:0000256" key="2">
    <source>
        <dbReference type="ARBA" id="ARBA00022737"/>
    </source>
</evidence>
<dbReference type="Proteomes" id="UP000007305">
    <property type="component" value="Chromosome 5"/>
</dbReference>
<feature type="domain" description="SMP" evidence="4">
    <location>
        <begin position="27"/>
        <end position="87"/>
    </location>
</feature>
<dbReference type="InterPro" id="IPR007011">
    <property type="entry name" value="LEA_SMP_dom"/>
</dbReference>
<dbReference type="RefSeq" id="XP_020393785.1">
    <property type="nucleotide sequence ID" value="XM_020538196.2"/>
</dbReference>
<evidence type="ECO:0000256" key="3">
    <source>
        <dbReference type="SAM" id="MobiDB-lite"/>
    </source>
</evidence>
<name>A0A1D6HBQ7_MAIZE</name>
<accession>A0A1D6HBQ7</accession>
<feature type="compositionally biased region" description="Basic and acidic residues" evidence="3">
    <location>
        <begin position="85"/>
        <end position="99"/>
    </location>
</feature>
<evidence type="ECO:0007829" key="8">
    <source>
        <dbReference type="PeptideAtlas" id="A0A1D6HBQ7"/>
    </source>
</evidence>
<dbReference type="AlphaFoldDB" id="A0A1D6HBQ7"/>
<dbReference type="PANTHER" id="PTHR31174">
    <property type="entry name" value="SEED MATURATION FAMILY PROTEIN"/>
    <property type="match status" value="1"/>
</dbReference>
<feature type="domain" description="SMP" evidence="4">
    <location>
        <begin position="101"/>
        <end position="155"/>
    </location>
</feature>
<reference evidence="6" key="3">
    <citation type="submission" date="2019-07" db="EMBL/GenBank/DDBJ databases">
        <authorList>
            <person name="Seetharam A."/>
            <person name="Woodhouse M."/>
            <person name="Cannon E."/>
        </authorList>
    </citation>
    <scope>NUCLEOTIDE SEQUENCE [LARGE SCALE GENOMIC DNA]</scope>
    <source>
        <strain evidence="6">cv. B73</strain>
    </source>
</reference>
<reference evidence="7" key="1">
    <citation type="journal article" date="2009" name="Science">
        <title>The B73 maize genome: complexity, diversity, and dynamics.</title>
        <authorList>
            <person name="Schnable P.S."/>
            <person name="Ware D."/>
            <person name="Fulton R.S."/>
            <person name="Stein J.C."/>
            <person name="Wei F."/>
            <person name="Pasternak S."/>
            <person name="Liang C."/>
            <person name="Zhang J."/>
            <person name="Fulton L."/>
            <person name="Graves T.A."/>
            <person name="Minx P."/>
            <person name="Reily A.D."/>
            <person name="Courtney L."/>
            <person name="Kruchowski S.S."/>
            <person name="Tomlinson C."/>
            <person name="Strong C."/>
            <person name="Delehaunty K."/>
            <person name="Fronick C."/>
            <person name="Courtney B."/>
            <person name="Rock S.M."/>
            <person name="Belter E."/>
            <person name="Du F."/>
            <person name="Kim K."/>
            <person name="Abbott R.M."/>
            <person name="Cotton M."/>
            <person name="Levy A."/>
            <person name="Marchetto P."/>
            <person name="Ochoa K."/>
            <person name="Jackson S.M."/>
            <person name="Gillam B."/>
            <person name="Chen W."/>
            <person name="Yan L."/>
            <person name="Higginbotham J."/>
            <person name="Cardenas M."/>
            <person name="Waligorski J."/>
            <person name="Applebaum E."/>
            <person name="Phelps L."/>
            <person name="Falcone J."/>
            <person name="Kanchi K."/>
            <person name="Thane T."/>
            <person name="Scimone A."/>
            <person name="Thane N."/>
            <person name="Henke J."/>
            <person name="Wang T."/>
            <person name="Ruppert J."/>
            <person name="Shah N."/>
            <person name="Rotter K."/>
            <person name="Hodges J."/>
            <person name="Ingenthron E."/>
            <person name="Cordes M."/>
            <person name="Kohlberg S."/>
            <person name="Sgro J."/>
            <person name="Delgado B."/>
            <person name="Mead K."/>
            <person name="Chinwalla A."/>
            <person name="Leonard S."/>
            <person name="Crouse K."/>
            <person name="Collura K."/>
            <person name="Kudrna D."/>
            <person name="Currie J."/>
            <person name="He R."/>
            <person name="Angelova A."/>
            <person name="Rajasekar S."/>
            <person name="Mueller T."/>
            <person name="Lomeli R."/>
            <person name="Scara G."/>
            <person name="Ko A."/>
            <person name="Delaney K."/>
            <person name="Wissotski M."/>
            <person name="Lopez G."/>
            <person name="Campos D."/>
            <person name="Braidotti M."/>
            <person name="Ashley E."/>
            <person name="Golser W."/>
            <person name="Kim H."/>
            <person name="Lee S."/>
            <person name="Lin J."/>
            <person name="Dujmic Z."/>
            <person name="Kim W."/>
            <person name="Talag J."/>
            <person name="Zuccolo A."/>
            <person name="Fan C."/>
            <person name="Sebastian A."/>
            <person name="Kramer M."/>
            <person name="Spiegel L."/>
            <person name="Nascimento L."/>
            <person name="Zutavern T."/>
            <person name="Miller B."/>
            <person name="Ambroise C."/>
            <person name="Muller S."/>
            <person name="Spooner W."/>
            <person name="Narechania A."/>
            <person name="Ren L."/>
            <person name="Wei S."/>
            <person name="Kumari S."/>
            <person name="Faga B."/>
            <person name="Levy M.J."/>
            <person name="McMahan L."/>
            <person name="Van Buren P."/>
            <person name="Vaughn M.W."/>
            <person name="Ying K."/>
            <person name="Yeh C.-T."/>
            <person name="Emrich S.J."/>
            <person name="Jia Y."/>
            <person name="Kalyanaraman A."/>
            <person name="Hsia A.-P."/>
            <person name="Barbazuk W.B."/>
            <person name="Baucom R.S."/>
            <person name="Brutnell T.P."/>
            <person name="Carpita N.C."/>
            <person name="Chaparro C."/>
            <person name="Chia J.-M."/>
            <person name="Deragon J.-M."/>
            <person name="Estill J.C."/>
            <person name="Fu Y."/>
            <person name="Jeddeloh J.A."/>
            <person name="Han Y."/>
            <person name="Lee H."/>
            <person name="Li P."/>
            <person name="Lisch D.R."/>
            <person name="Liu S."/>
            <person name="Liu Z."/>
            <person name="Nagel D.H."/>
            <person name="McCann M.C."/>
            <person name="SanMiguel P."/>
            <person name="Myers A.M."/>
            <person name="Nettleton D."/>
            <person name="Nguyen J."/>
            <person name="Penning B.W."/>
            <person name="Ponnala L."/>
            <person name="Schneider K.L."/>
            <person name="Schwartz D.C."/>
            <person name="Sharma A."/>
            <person name="Soderlund C."/>
            <person name="Springer N.M."/>
            <person name="Sun Q."/>
            <person name="Wang H."/>
            <person name="Waterman M."/>
            <person name="Westerman R."/>
            <person name="Wolfgruber T.K."/>
            <person name="Yang L."/>
            <person name="Yu Y."/>
            <person name="Zhang L."/>
            <person name="Zhou S."/>
            <person name="Zhu Q."/>
            <person name="Bennetzen J.L."/>
            <person name="Dawe R.K."/>
            <person name="Jiang J."/>
            <person name="Jiang N."/>
            <person name="Presting G.G."/>
            <person name="Wessler S.R."/>
            <person name="Aluru S."/>
            <person name="Martienssen R.A."/>
            <person name="Clifton S.W."/>
            <person name="McCombie W.R."/>
            <person name="Wing R.A."/>
            <person name="Wilson R.K."/>
        </authorList>
    </citation>
    <scope>NUCLEOTIDE SEQUENCE [LARGE SCALE GENOMIC DNA]</scope>
    <source>
        <strain evidence="7">cv. B73</strain>
    </source>
</reference>
<feature type="region of interest" description="Disordered" evidence="3">
    <location>
        <begin position="1"/>
        <end position="24"/>
    </location>
</feature>
<dbReference type="PANTHER" id="PTHR31174:SF24">
    <property type="entry name" value="SMP DOMAIN-CONTAINING PROTEIN"/>
    <property type="match status" value="1"/>
</dbReference>
<dbReference type="Pfam" id="PF04927">
    <property type="entry name" value="SMP"/>
    <property type="match status" value="2"/>
</dbReference>
<evidence type="ECO:0000313" key="7">
    <source>
        <dbReference type="Proteomes" id="UP000007305"/>
    </source>
</evidence>
<keyword evidence="7" id="KW-1185">Reference proteome</keyword>
<dbReference type="InterPro" id="IPR042971">
    <property type="entry name" value="LEA_SMP"/>
</dbReference>
<gene>
    <name evidence="6" type="primary">LOC109939836</name>
    <name evidence="5" type="ORF">ZEAMMB73_Zm00001d017022</name>
</gene>
<dbReference type="ExpressionAtlas" id="A0A1D6HBQ7">
    <property type="expression patterns" value="baseline"/>
</dbReference>
<reference evidence="5" key="2">
    <citation type="submission" date="2015-12" db="EMBL/GenBank/DDBJ databases">
        <title>Update maize B73 reference genome by single molecule sequencing technologies.</title>
        <authorList>
            <consortium name="Maize Genome Sequencing Project"/>
            <person name="Ware D."/>
        </authorList>
    </citation>
    <scope>NUCLEOTIDE SEQUENCE</scope>
    <source>
        <tissue evidence="5">Seedling</tissue>
    </source>
</reference>
<sequence length="159" mass="15344">MRQASRPGDVNPAAAGQGEEAAATGQVTIGQALRAVALSPAGDRPVDRADAAAVQAAEASATGQGGGAVIPGGVAAAAQRAAETNARRPPEARGGEHGKAVTLRDVLGDASAAAVLGDRAVTWVDAERVAAASGREGGGMGEVADALAAAAQMNEGSTL</sequence>
<dbReference type="GeneID" id="109939836"/>
<dbReference type="EMBL" id="CM000781">
    <property type="protein sequence ID" value="AQK72135.1"/>
    <property type="molecule type" value="Genomic_DNA"/>
</dbReference>
<dbReference type="EnsemblPlants" id="Zm00001eb245540_T001">
    <property type="protein sequence ID" value="Zm00001eb245540_P001"/>
    <property type="gene ID" value="Zm00001eb245540"/>
</dbReference>
<protein>
    <recommendedName>
        <fullName evidence="4">SMP domain-containing protein</fullName>
    </recommendedName>
</protein>
<proteinExistence type="evidence at protein level"/>
<dbReference type="OMA" id="MNEGHRY"/>
<evidence type="ECO:0000259" key="4">
    <source>
        <dbReference type="Pfam" id="PF04927"/>
    </source>
</evidence>
<evidence type="ECO:0000313" key="6">
    <source>
        <dbReference type="EnsemblPlants" id="Zm00001eb245540_P001"/>
    </source>
</evidence>
<feature type="region of interest" description="Disordered" evidence="3">
    <location>
        <begin position="55"/>
        <end position="100"/>
    </location>
</feature>
<comment type="similarity">
    <text evidence="1">Belongs to the LEA type SMP family.</text>
</comment>
<evidence type="ECO:0000313" key="5">
    <source>
        <dbReference type="EMBL" id="AQK72135.1"/>
    </source>
</evidence>
<reference evidence="6" key="4">
    <citation type="submission" date="2021-05" db="UniProtKB">
        <authorList>
            <consortium name="EnsemblPlants"/>
        </authorList>
    </citation>
    <scope>IDENTIFICATION</scope>
    <source>
        <strain evidence="6">cv. B73</strain>
    </source>
</reference>
<keyword evidence="8" id="KW-1267">Proteomics identification</keyword>
<feature type="compositionally biased region" description="Low complexity" evidence="3">
    <location>
        <begin position="71"/>
        <end position="84"/>
    </location>
</feature>